<dbReference type="InterPro" id="IPR029467">
    <property type="entry name" value="Cyt_c7-like"/>
</dbReference>
<proteinExistence type="predicted"/>
<evidence type="ECO:0000313" key="4">
    <source>
        <dbReference type="EMBL" id="SIR27971.1"/>
    </source>
</evidence>
<evidence type="ECO:0000259" key="3">
    <source>
        <dbReference type="Pfam" id="PF14522"/>
    </source>
</evidence>
<dbReference type="InterPro" id="IPR026352">
    <property type="entry name" value="Nanowire_3heme"/>
</dbReference>
<reference evidence="5" key="1">
    <citation type="submission" date="2017-01" db="EMBL/GenBank/DDBJ databases">
        <authorList>
            <person name="Varghese N."/>
            <person name="Submissions S."/>
        </authorList>
    </citation>
    <scope>NUCLEOTIDE SEQUENCE [LARGE SCALE GENOMIC DNA]</scope>
    <source>
        <strain evidence="5">ATCC 51758</strain>
    </source>
</reference>
<name>A0A1N6ZMP5_9RHOO</name>
<feature type="domain" description="Cytochrome c7-like" evidence="3">
    <location>
        <begin position="121"/>
        <end position="181"/>
    </location>
</feature>
<feature type="region of interest" description="Disordered" evidence="1">
    <location>
        <begin position="193"/>
        <end position="223"/>
    </location>
</feature>
<sequence>MNRCAVIMSVRLPRVPFTRCVKCLLVLMLVFARPSPADERVWAPLANDGLRDPRGPAVKILQQPGDALFPLSPDNAGNQVRWVNALKEGQINPRASLRKPLVSEKYDKDVLLNLNGGMPVVRFPHSIHNEWLDCSNCHDHLFKKQRGASKISMFLILQGEQCGVCHGAVAFPLTECARCHSVKRADALAELEREEAAKAAVPAPPPAPTSERTSAPRKEGKGK</sequence>
<gene>
    <name evidence="4" type="ORF">SAMN05421829_11268</name>
</gene>
<dbReference type="Proteomes" id="UP000186819">
    <property type="component" value="Unassembled WGS sequence"/>
</dbReference>
<dbReference type="Gene3D" id="3.90.10.10">
    <property type="entry name" value="Cytochrome C3"/>
    <property type="match status" value="1"/>
</dbReference>
<evidence type="ECO:0000256" key="1">
    <source>
        <dbReference type="SAM" id="MobiDB-lite"/>
    </source>
</evidence>
<feature type="compositionally biased region" description="Basic and acidic residues" evidence="1">
    <location>
        <begin position="214"/>
        <end position="223"/>
    </location>
</feature>
<dbReference type="CDD" id="cd08168">
    <property type="entry name" value="Cytochrom_C3"/>
    <property type="match status" value="1"/>
</dbReference>
<protein>
    <submittedName>
        <fullName evidence="4">C(7)-type cytochrome triheme domain-containing protein</fullName>
    </submittedName>
</protein>
<dbReference type="AlphaFoldDB" id="A0A1N6ZMP5"/>
<dbReference type="EMBL" id="FTMD01000012">
    <property type="protein sequence ID" value="SIR27971.1"/>
    <property type="molecule type" value="Genomic_DNA"/>
</dbReference>
<dbReference type="NCBIfam" id="TIGR04257">
    <property type="entry name" value="nanowire_3heme"/>
    <property type="match status" value="1"/>
</dbReference>
<dbReference type="SUPFAM" id="SSF48695">
    <property type="entry name" value="Multiheme cytochromes"/>
    <property type="match status" value="1"/>
</dbReference>
<accession>A0A1N6ZMP5</accession>
<keyword evidence="5" id="KW-1185">Reference proteome</keyword>
<dbReference type="InterPro" id="IPR036280">
    <property type="entry name" value="Multihaem_cyt_sf"/>
</dbReference>
<feature type="chain" id="PRO_5012681404" evidence="2">
    <location>
        <begin position="38"/>
        <end position="223"/>
    </location>
</feature>
<feature type="signal peptide" evidence="2">
    <location>
        <begin position="1"/>
        <end position="37"/>
    </location>
</feature>
<dbReference type="Pfam" id="PF14522">
    <property type="entry name" value="Cytochrome_C7"/>
    <property type="match status" value="1"/>
</dbReference>
<keyword evidence="2" id="KW-0732">Signal</keyword>
<organism evidence="4 5">
    <name type="scientific">Aromatoleum tolulyticum</name>
    <dbReference type="NCBI Taxonomy" id="34027"/>
    <lineage>
        <taxon>Bacteria</taxon>
        <taxon>Pseudomonadati</taxon>
        <taxon>Pseudomonadota</taxon>
        <taxon>Betaproteobacteria</taxon>
        <taxon>Rhodocyclales</taxon>
        <taxon>Rhodocyclaceae</taxon>
        <taxon>Aromatoleum</taxon>
    </lineage>
</organism>
<evidence type="ECO:0000256" key="2">
    <source>
        <dbReference type="SAM" id="SignalP"/>
    </source>
</evidence>
<evidence type="ECO:0000313" key="5">
    <source>
        <dbReference type="Proteomes" id="UP000186819"/>
    </source>
</evidence>
<dbReference type="STRING" id="34027.SAMN05421829_11268"/>